<dbReference type="PANTHER" id="PTHR30560:SF3">
    <property type="entry name" value="TRIGGER FACTOR-LIKE PROTEIN TIG, CHLOROPLASTIC"/>
    <property type="match status" value="1"/>
</dbReference>
<dbReference type="InterPro" id="IPR005215">
    <property type="entry name" value="Trig_fac"/>
</dbReference>
<dbReference type="GO" id="GO:0043022">
    <property type="term" value="F:ribosome binding"/>
    <property type="evidence" value="ECO:0007669"/>
    <property type="project" value="TreeGrafter"/>
</dbReference>
<gene>
    <name evidence="2" type="primary">tig</name>
    <name evidence="2" type="ORF">H9785_09070</name>
</gene>
<dbReference type="PIRSF" id="PIRSF003095">
    <property type="entry name" value="Trigger_factor"/>
    <property type="match status" value="1"/>
</dbReference>
<evidence type="ECO:0000313" key="3">
    <source>
        <dbReference type="Proteomes" id="UP000823860"/>
    </source>
</evidence>
<dbReference type="GO" id="GO:0051083">
    <property type="term" value="P:'de novo' cotranslational protein folding"/>
    <property type="evidence" value="ECO:0007669"/>
    <property type="project" value="TreeGrafter"/>
</dbReference>
<name>A0A9D2HTD6_9BACE</name>
<comment type="caution">
    <text evidence="2">The sequence shown here is derived from an EMBL/GenBank/DDBJ whole genome shotgun (WGS) entry which is preliminary data.</text>
</comment>
<accession>A0A9D2HTD6</accession>
<dbReference type="Pfam" id="PF05697">
    <property type="entry name" value="Trigger_N"/>
    <property type="match status" value="1"/>
</dbReference>
<dbReference type="PANTHER" id="PTHR30560">
    <property type="entry name" value="TRIGGER FACTOR CHAPERONE AND PEPTIDYL-PROLYL CIS/TRANS ISOMERASE"/>
    <property type="match status" value="1"/>
</dbReference>
<dbReference type="FunFam" id="3.30.70.1050:FF:000006">
    <property type="entry name" value="Trigger factor"/>
    <property type="match status" value="1"/>
</dbReference>
<reference evidence="2" key="2">
    <citation type="submission" date="2021-04" db="EMBL/GenBank/DDBJ databases">
        <authorList>
            <person name="Gilroy R."/>
        </authorList>
    </citation>
    <scope>NUCLEOTIDE SEQUENCE</scope>
    <source>
        <strain evidence="2">ChiHecec1B25-7008</strain>
    </source>
</reference>
<dbReference type="InterPro" id="IPR036611">
    <property type="entry name" value="Trigger_fac_ribosome-bd_sf"/>
</dbReference>
<sequence length="453" mass="51808">MNVSLENKDKVNALLTVKLEKADYQEKVDKALKDLRHKVQMPGFRKGMVPAGLVKKMYGKSVLLEEVNKILSEAVYNYIHDNNVNILGEPMPNEDSQKEIDFDTQEEFEFQFDIALAPEFKAEVSKDDKLDYYDIEVTDEMVDSQVKMYTQRNGKYDKVDTYADNDMLKGLLAELNEDGSTKEDGIQVEGTVMMPTYMKNDEQKAIFAGAKVNDVLVFNPYTAWDGNAAELASLLKTDKESAAEVKSDFSFQVEEITRFVPGELNQDIFDQVFGKDVVKTEEEFRARVKSAIATQFGADSDYKFMLDMRQHLMDKIGRLEFPDALLKRFMRQSNPDKDEQFVEDNYGKSIEELTWHLIKEQLVKANDIKVEQADIVNTAKEATRAQFAQYGMLNVPEELLDNYAKEMLKKKGSVEGLVNRAIETKLAAVLKEQVTLEHKPISAVDFNKMFEEE</sequence>
<dbReference type="EMBL" id="DWZE01000108">
    <property type="protein sequence ID" value="HJA84104.1"/>
    <property type="molecule type" value="Genomic_DNA"/>
</dbReference>
<protein>
    <submittedName>
        <fullName evidence="2">Trigger factor</fullName>
        <ecNumber evidence="2">5.2.1.8</ecNumber>
    </submittedName>
</protein>
<feature type="domain" description="Trigger factor ribosome-binding bacterial" evidence="1">
    <location>
        <begin position="1"/>
        <end position="147"/>
    </location>
</feature>
<dbReference type="EC" id="5.2.1.8" evidence="2"/>
<dbReference type="SUPFAM" id="SSF109998">
    <property type="entry name" value="Triger factor/SurA peptide-binding domain-like"/>
    <property type="match status" value="1"/>
</dbReference>
<dbReference type="GO" id="GO:0043335">
    <property type="term" value="P:protein unfolding"/>
    <property type="evidence" value="ECO:0007669"/>
    <property type="project" value="TreeGrafter"/>
</dbReference>
<dbReference type="InterPro" id="IPR027304">
    <property type="entry name" value="Trigger_fact/SurA_dom_sf"/>
</dbReference>
<keyword evidence="2" id="KW-0413">Isomerase</keyword>
<proteinExistence type="predicted"/>
<dbReference type="GO" id="GO:0044183">
    <property type="term" value="F:protein folding chaperone"/>
    <property type="evidence" value="ECO:0007669"/>
    <property type="project" value="TreeGrafter"/>
</dbReference>
<reference evidence="2" key="1">
    <citation type="journal article" date="2021" name="PeerJ">
        <title>Extensive microbial diversity within the chicken gut microbiome revealed by metagenomics and culture.</title>
        <authorList>
            <person name="Gilroy R."/>
            <person name="Ravi A."/>
            <person name="Getino M."/>
            <person name="Pursley I."/>
            <person name="Horton D.L."/>
            <person name="Alikhan N.F."/>
            <person name="Baker D."/>
            <person name="Gharbi K."/>
            <person name="Hall N."/>
            <person name="Watson M."/>
            <person name="Adriaenssens E.M."/>
            <person name="Foster-Nyarko E."/>
            <person name="Jarju S."/>
            <person name="Secka A."/>
            <person name="Antonio M."/>
            <person name="Oren A."/>
            <person name="Chaudhuri R.R."/>
            <person name="La Ragione R."/>
            <person name="Hildebrand F."/>
            <person name="Pallen M.J."/>
        </authorList>
    </citation>
    <scope>NUCLEOTIDE SEQUENCE</scope>
    <source>
        <strain evidence="2">ChiHecec1B25-7008</strain>
    </source>
</reference>
<organism evidence="2 3">
    <name type="scientific">Candidatus Bacteroides intestinavium</name>
    <dbReference type="NCBI Taxonomy" id="2838469"/>
    <lineage>
        <taxon>Bacteria</taxon>
        <taxon>Pseudomonadati</taxon>
        <taxon>Bacteroidota</taxon>
        <taxon>Bacteroidia</taxon>
        <taxon>Bacteroidales</taxon>
        <taxon>Bacteroidaceae</taxon>
        <taxon>Bacteroides</taxon>
    </lineage>
</organism>
<evidence type="ECO:0000313" key="2">
    <source>
        <dbReference type="EMBL" id="HJA84104.1"/>
    </source>
</evidence>
<dbReference type="GO" id="GO:0015031">
    <property type="term" value="P:protein transport"/>
    <property type="evidence" value="ECO:0007669"/>
    <property type="project" value="InterPro"/>
</dbReference>
<dbReference type="InterPro" id="IPR037041">
    <property type="entry name" value="Trigger_fac_C_sf"/>
</dbReference>
<dbReference type="AlphaFoldDB" id="A0A9D2HTD6"/>
<dbReference type="NCBIfam" id="TIGR00115">
    <property type="entry name" value="tig"/>
    <property type="match status" value="1"/>
</dbReference>
<dbReference type="GO" id="GO:0003755">
    <property type="term" value="F:peptidyl-prolyl cis-trans isomerase activity"/>
    <property type="evidence" value="ECO:0007669"/>
    <property type="project" value="UniProtKB-EC"/>
</dbReference>
<dbReference type="InterPro" id="IPR008881">
    <property type="entry name" value="Trigger_fac_ribosome-bd_bac"/>
</dbReference>
<dbReference type="Proteomes" id="UP000823860">
    <property type="component" value="Unassembled WGS sequence"/>
</dbReference>
<evidence type="ECO:0000259" key="1">
    <source>
        <dbReference type="Pfam" id="PF05697"/>
    </source>
</evidence>
<dbReference type="Gene3D" id="3.30.70.1050">
    <property type="entry name" value="Trigger factor ribosome-binding domain"/>
    <property type="match status" value="1"/>
</dbReference>
<dbReference type="Gene3D" id="1.10.3120.10">
    <property type="entry name" value="Trigger factor, C-terminal domain"/>
    <property type="match status" value="1"/>
</dbReference>
<dbReference type="SUPFAM" id="SSF102735">
    <property type="entry name" value="Trigger factor ribosome-binding domain"/>
    <property type="match status" value="1"/>
</dbReference>